<evidence type="ECO:0000313" key="3">
    <source>
        <dbReference type="Proteomes" id="UP000692954"/>
    </source>
</evidence>
<accession>A0A8S1RLU0</accession>
<keyword evidence="3" id="KW-1185">Reference proteome</keyword>
<keyword evidence="1" id="KW-0812">Transmembrane</keyword>
<protein>
    <submittedName>
        <fullName evidence="2">Uncharacterized protein</fullName>
    </submittedName>
</protein>
<comment type="caution">
    <text evidence="2">The sequence shown here is derived from an EMBL/GenBank/DDBJ whole genome shotgun (WGS) entry which is preliminary data.</text>
</comment>
<keyword evidence="1" id="KW-0472">Membrane</keyword>
<dbReference type="EMBL" id="CAJJDN010000188">
    <property type="protein sequence ID" value="CAD8128387.1"/>
    <property type="molecule type" value="Genomic_DNA"/>
</dbReference>
<keyword evidence="1" id="KW-1133">Transmembrane helix</keyword>
<dbReference type="Proteomes" id="UP000692954">
    <property type="component" value="Unassembled WGS sequence"/>
</dbReference>
<evidence type="ECO:0000256" key="1">
    <source>
        <dbReference type="SAM" id="Phobius"/>
    </source>
</evidence>
<evidence type="ECO:0000313" key="2">
    <source>
        <dbReference type="EMBL" id="CAD8128387.1"/>
    </source>
</evidence>
<sequence>MQLRQSHKISEIRLCKVYKIQSFVLSFYIGIILNNLLKYERLEIQLSNISIDSCRSRDILLKYCQI</sequence>
<organism evidence="2 3">
    <name type="scientific">Paramecium sonneborni</name>
    <dbReference type="NCBI Taxonomy" id="65129"/>
    <lineage>
        <taxon>Eukaryota</taxon>
        <taxon>Sar</taxon>
        <taxon>Alveolata</taxon>
        <taxon>Ciliophora</taxon>
        <taxon>Intramacronucleata</taxon>
        <taxon>Oligohymenophorea</taxon>
        <taxon>Peniculida</taxon>
        <taxon>Parameciidae</taxon>
        <taxon>Paramecium</taxon>
    </lineage>
</organism>
<proteinExistence type="predicted"/>
<gene>
    <name evidence="2" type="ORF">PSON_ATCC_30995.1.T1880014</name>
</gene>
<feature type="transmembrane region" description="Helical" evidence="1">
    <location>
        <begin position="20"/>
        <end position="37"/>
    </location>
</feature>
<reference evidence="2" key="1">
    <citation type="submission" date="2021-01" db="EMBL/GenBank/DDBJ databases">
        <authorList>
            <consortium name="Genoscope - CEA"/>
            <person name="William W."/>
        </authorList>
    </citation>
    <scope>NUCLEOTIDE SEQUENCE</scope>
</reference>
<name>A0A8S1RLU0_9CILI</name>
<dbReference type="AlphaFoldDB" id="A0A8S1RLU0"/>